<evidence type="ECO:0000313" key="1">
    <source>
        <dbReference type="EMBL" id="JAH23846.1"/>
    </source>
</evidence>
<proteinExistence type="predicted"/>
<protein>
    <submittedName>
        <fullName evidence="1">Uncharacterized protein</fullName>
    </submittedName>
</protein>
<organism evidence="1">
    <name type="scientific">Anguilla anguilla</name>
    <name type="common">European freshwater eel</name>
    <name type="synonym">Muraena anguilla</name>
    <dbReference type="NCBI Taxonomy" id="7936"/>
    <lineage>
        <taxon>Eukaryota</taxon>
        <taxon>Metazoa</taxon>
        <taxon>Chordata</taxon>
        <taxon>Craniata</taxon>
        <taxon>Vertebrata</taxon>
        <taxon>Euteleostomi</taxon>
        <taxon>Actinopterygii</taxon>
        <taxon>Neopterygii</taxon>
        <taxon>Teleostei</taxon>
        <taxon>Anguilliformes</taxon>
        <taxon>Anguillidae</taxon>
        <taxon>Anguilla</taxon>
    </lineage>
</organism>
<reference evidence="1" key="1">
    <citation type="submission" date="2014-11" db="EMBL/GenBank/DDBJ databases">
        <authorList>
            <person name="Amaro Gonzalez C."/>
        </authorList>
    </citation>
    <scope>NUCLEOTIDE SEQUENCE</scope>
</reference>
<accession>A0A0E9R3X5</accession>
<sequence>MHTPGSEWLILLYGDQRKVSFSSRVIQDATFTIKESWDRSLIELHCDRSSEVKTCPNYGQFYFPRYCQ</sequence>
<reference evidence="1" key="2">
    <citation type="journal article" date="2015" name="Fish Shellfish Immunol.">
        <title>Early steps in the European eel (Anguilla anguilla)-Vibrio vulnificus interaction in the gills: Role of the RtxA13 toxin.</title>
        <authorList>
            <person name="Callol A."/>
            <person name="Pajuelo D."/>
            <person name="Ebbesson L."/>
            <person name="Teles M."/>
            <person name="MacKenzie S."/>
            <person name="Amaro C."/>
        </authorList>
    </citation>
    <scope>NUCLEOTIDE SEQUENCE</scope>
</reference>
<dbReference type="AlphaFoldDB" id="A0A0E9R3X5"/>
<name>A0A0E9R3X5_ANGAN</name>
<dbReference type="EMBL" id="GBXM01084731">
    <property type="protein sequence ID" value="JAH23846.1"/>
    <property type="molecule type" value="Transcribed_RNA"/>
</dbReference>